<organism evidence="5 6">
    <name type="scientific">Callorhinus ursinus</name>
    <name type="common">Northern fur seal</name>
    <dbReference type="NCBI Taxonomy" id="34884"/>
    <lineage>
        <taxon>Eukaryota</taxon>
        <taxon>Metazoa</taxon>
        <taxon>Chordata</taxon>
        <taxon>Craniata</taxon>
        <taxon>Vertebrata</taxon>
        <taxon>Euteleostomi</taxon>
        <taxon>Mammalia</taxon>
        <taxon>Eutheria</taxon>
        <taxon>Laurasiatheria</taxon>
        <taxon>Carnivora</taxon>
        <taxon>Caniformia</taxon>
        <taxon>Pinnipedia</taxon>
        <taxon>Otariidae</taxon>
        <taxon>Callorhinus</taxon>
    </lineage>
</organism>
<gene>
    <name evidence="6" type="primary">LOC112818181</name>
</gene>
<dbReference type="Proteomes" id="UP000286641">
    <property type="component" value="Unplaced"/>
</dbReference>
<dbReference type="InParanoid" id="A0A3Q7NJN6"/>
<dbReference type="PANTHER" id="PTHR24147">
    <property type="entry name" value="ANKYRIN REPEAT DOMAIN 36-RELATED"/>
    <property type="match status" value="1"/>
</dbReference>
<dbReference type="Pfam" id="PF14915">
    <property type="entry name" value="CCDC144C"/>
    <property type="match status" value="1"/>
</dbReference>
<evidence type="ECO:0000256" key="1">
    <source>
        <dbReference type="ARBA" id="ARBA00023054"/>
    </source>
</evidence>
<dbReference type="Pfam" id="PF12001">
    <property type="entry name" value="DUF3496"/>
    <property type="match status" value="1"/>
</dbReference>
<evidence type="ECO:0000313" key="5">
    <source>
        <dbReference type="Proteomes" id="UP000286641"/>
    </source>
</evidence>
<dbReference type="PANTHER" id="PTHR24147:SF60">
    <property type="entry name" value="ANKYRIN REPEAT DOMAIN-CONTAINING PROTEIN 26-RELATED"/>
    <property type="match status" value="1"/>
</dbReference>
<name>A0A3Q7NJN6_CALUR</name>
<feature type="domain" description="DUF3496" evidence="3">
    <location>
        <begin position="303"/>
        <end position="409"/>
    </location>
</feature>
<accession>A0A3Q7NJN6</accession>
<reference evidence="6" key="2">
    <citation type="submission" date="2025-08" db="UniProtKB">
        <authorList>
            <consortium name="RefSeq"/>
        </authorList>
    </citation>
    <scope>IDENTIFICATION</scope>
    <source>
        <tissue evidence="6">Blood</tissue>
    </source>
</reference>
<feature type="coiled-coil region" evidence="2">
    <location>
        <begin position="132"/>
        <end position="179"/>
    </location>
</feature>
<keyword evidence="1 2" id="KW-0175">Coiled coil</keyword>
<evidence type="ECO:0000259" key="3">
    <source>
        <dbReference type="Pfam" id="PF12001"/>
    </source>
</evidence>
<evidence type="ECO:0000313" key="6">
    <source>
        <dbReference type="RefSeq" id="XP_025721169.1"/>
    </source>
</evidence>
<feature type="coiled-coil region" evidence="2">
    <location>
        <begin position="303"/>
        <end position="330"/>
    </location>
</feature>
<dbReference type="AlphaFoldDB" id="A0A3Q7NJN6"/>
<dbReference type="RefSeq" id="XP_025721169.1">
    <property type="nucleotide sequence ID" value="XM_025865384.1"/>
</dbReference>
<evidence type="ECO:0000256" key="2">
    <source>
        <dbReference type="SAM" id="Coils"/>
    </source>
</evidence>
<feature type="coiled-coil region" evidence="2">
    <location>
        <begin position="5"/>
        <end position="39"/>
    </location>
</feature>
<sequence>MKHMYQNEHGKQESLEERLSQLQSENMLLQQQLDDAHNKAASKENVVINIQDQFQDIIKKLQAESEKQGLWLEERNKELINECNLLKERMYQYEKEKAEREVAVRHLQLELADALKKQSMSEASLEVTSRCRINLEDETQDLRKKLGQIRRQVCFECENDKLKVTVKKQEGKIEQLLENLLSTSSVDDLTAKLESASSKCLYLDAKNQLLTQELSSMKEMQKKYEKLEKNKKKLKQQVVHLRSHLELSMVEYSKIEQYKWELEERIRLDITEKLKEASLFLQTQVASQERLGQLRETNNASIRSQMELRIKELEFELSRMKSSRDFYKTELEKHKQLYVEELKVQTSLTNELSKTNEKLAESSTRLLVEKQQKQSLINTITMRPVLDLPSVRNINNSSLLNRNVAPRENLVILTPRSRPTNNGIETFLTKVSYVIFFSWVSDF</sequence>
<reference key="1">
    <citation type="submission" date="2019-01" db="UniProtKB">
        <authorList>
            <consortium name="RefSeq"/>
        </authorList>
    </citation>
    <scope>IDENTIFICATION</scope>
</reference>
<feature type="coiled-coil region" evidence="2">
    <location>
        <begin position="210"/>
        <end position="244"/>
    </location>
</feature>
<proteinExistence type="predicted"/>
<evidence type="ECO:0000259" key="4">
    <source>
        <dbReference type="Pfam" id="PF14915"/>
    </source>
</evidence>
<dbReference type="InterPro" id="IPR039497">
    <property type="entry name" value="CC144C-like_CC_dom"/>
</dbReference>
<dbReference type="InterPro" id="IPR050657">
    <property type="entry name" value="Ankyrin_repeat_domain"/>
</dbReference>
<protein>
    <submittedName>
        <fullName evidence="6">Ankyrin repeat domain-containing protein 26-like</fullName>
    </submittedName>
</protein>
<feature type="domain" description="CCDC144C-like coiled-coil" evidence="4">
    <location>
        <begin position="5"/>
        <end position="152"/>
    </location>
</feature>
<keyword evidence="5" id="KW-1185">Reference proteome</keyword>
<dbReference type="InterPro" id="IPR021885">
    <property type="entry name" value="DUF3496"/>
</dbReference>